<organism evidence="1 2">
    <name type="scientific">Trichogramma kaykai</name>
    <dbReference type="NCBI Taxonomy" id="54128"/>
    <lineage>
        <taxon>Eukaryota</taxon>
        <taxon>Metazoa</taxon>
        <taxon>Ecdysozoa</taxon>
        <taxon>Arthropoda</taxon>
        <taxon>Hexapoda</taxon>
        <taxon>Insecta</taxon>
        <taxon>Pterygota</taxon>
        <taxon>Neoptera</taxon>
        <taxon>Endopterygota</taxon>
        <taxon>Hymenoptera</taxon>
        <taxon>Apocrita</taxon>
        <taxon>Proctotrupomorpha</taxon>
        <taxon>Chalcidoidea</taxon>
        <taxon>Trichogrammatidae</taxon>
        <taxon>Trichogramma</taxon>
    </lineage>
</organism>
<sequence>MLCLCGSTYYNIGNTDEQLSVHGNTRKEIHKLQRDYSPSHVYSDRKLLTSVLRFSVEVICARRAIADCYLLVSTSTWRKKEGVVKEKRALRARPVVWNIANNSPVATTSCLASILPSFLNLKLFNFVRFAQQQSLGVFFVAQRTYKKGNSMRNIIQAAANCSRRSEISEKSRRKKSYAAYVNGGNALSRAIRSSVLGCIISYMARTSWDFCCCSYYYYDTSLANESGISRGTVGARESVCHATPLQFGRALGGRGTQADEHFFGDEERSMCLEIRFRITHTNGFALMRQLQTCIRAQGDMDRQVYGGKSRVCICERARGRKIINVLAHGRVERAAHRLCD</sequence>
<dbReference type="AlphaFoldDB" id="A0ABD2XFL1"/>
<evidence type="ECO:0000313" key="1">
    <source>
        <dbReference type="EMBL" id="KAL3404212.1"/>
    </source>
</evidence>
<name>A0ABD2XFL1_9HYME</name>
<dbReference type="Proteomes" id="UP001627154">
    <property type="component" value="Unassembled WGS sequence"/>
</dbReference>
<protein>
    <submittedName>
        <fullName evidence="1">Uncharacterized protein</fullName>
    </submittedName>
</protein>
<reference evidence="1 2" key="1">
    <citation type="journal article" date="2024" name="bioRxiv">
        <title>A reference genome for Trichogramma kaykai: A tiny desert-dwelling parasitoid wasp with competing sex-ratio distorters.</title>
        <authorList>
            <person name="Culotta J."/>
            <person name="Lindsey A.R."/>
        </authorList>
    </citation>
    <scope>NUCLEOTIDE SEQUENCE [LARGE SCALE GENOMIC DNA]</scope>
    <source>
        <strain evidence="1 2">KSX58</strain>
    </source>
</reference>
<gene>
    <name evidence="1" type="ORF">TKK_003187</name>
</gene>
<evidence type="ECO:0000313" key="2">
    <source>
        <dbReference type="Proteomes" id="UP001627154"/>
    </source>
</evidence>
<accession>A0ABD2XFL1</accession>
<dbReference type="EMBL" id="JBJJXI010000026">
    <property type="protein sequence ID" value="KAL3404212.1"/>
    <property type="molecule type" value="Genomic_DNA"/>
</dbReference>
<proteinExistence type="predicted"/>
<comment type="caution">
    <text evidence="1">The sequence shown here is derived from an EMBL/GenBank/DDBJ whole genome shotgun (WGS) entry which is preliminary data.</text>
</comment>
<keyword evidence="2" id="KW-1185">Reference proteome</keyword>